<dbReference type="Pfam" id="PF02515">
    <property type="entry name" value="CoA_transf_3"/>
    <property type="match status" value="1"/>
</dbReference>
<gene>
    <name evidence="2" type="ORF">ACFFP0_05680</name>
</gene>
<name>A0ABV6ACH4_9HYPH</name>
<dbReference type="Proteomes" id="UP001589692">
    <property type="component" value="Unassembled WGS sequence"/>
</dbReference>
<reference evidence="2 3" key="1">
    <citation type="submission" date="2024-09" db="EMBL/GenBank/DDBJ databases">
        <authorList>
            <person name="Sun Q."/>
            <person name="Mori K."/>
        </authorList>
    </citation>
    <scope>NUCLEOTIDE SEQUENCE [LARGE SCALE GENOMIC DNA]</scope>
    <source>
        <strain evidence="2 3">TBRC 4938</strain>
    </source>
</reference>
<accession>A0ABV6ACH4</accession>
<dbReference type="EMBL" id="JBHMAA010000008">
    <property type="protein sequence ID" value="MFB9948329.1"/>
    <property type="molecule type" value="Genomic_DNA"/>
</dbReference>
<dbReference type="RefSeq" id="WP_377257508.1">
    <property type="nucleotide sequence ID" value="NZ_JBHMAA010000008.1"/>
</dbReference>
<dbReference type="InterPro" id="IPR044855">
    <property type="entry name" value="CoA-Trfase_III_dom3_sf"/>
</dbReference>
<comment type="caution">
    <text evidence="2">The sequence shown here is derived from an EMBL/GenBank/DDBJ whole genome shotgun (WGS) entry which is preliminary data.</text>
</comment>
<evidence type="ECO:0000313" key="2">
    <source>
        <dbReference type="EMBL" id="MFB9948329.1"/>
    </source>
</evidence>
<proteinExistence type="predicted"/>
<dbReference type="SUPFAM" id="SSF89796">
    <property type="entry name" value="CoA-transferase family III (CaiB/BaiF)"/>
    <property type="match status" value="1"/>
</dbReference>
<sequence>MAGITVIDFSRLIAGPCATDLLAGLGARVIKVEGPEGDPMRLTRSKEAGGGSTAPTFSAFNALKETIVLDLKNADDLAFARRLCRRADVVVEAFRPGVMDRLGLGAAALRTENPALVYASLSAFGAEGPDRARGGVDIVLQAETGLMSVTGDAEQEPTKVGVPVVDAASGMMLASGILAALVGRARTGRGETISTSMLDVGIFLQAQQYAEFLASDIVPPRVGNRAAYAAPADVYSAADGKLVLSAHIAPHWVKLCAILGREEWLGDPRFVTVKERVENRAALNAAIAEVLATAPVGHWLAQFDAAGITAGRVMDYREVIGTPQVEANGTVIEALDVDGSPLRIIRSPLRFGDFDDRSLQRRVHGLGEDGAAIRAEFAEQDQ</sequence>
<dbReference type="Gene3D" id="3.30.1540.10">
    <property type="entry name" value="formyl-coa transferase, domain 3"/>
    <property type="match status" value="1"/>
</dbReference>
<dbReference type="InterPro" id="IPR003673">
    <property type="entry name" value="CoA-Trfase_fam_III"/>
</dbReference>
<keyword evidence="1 2" id="KW-0808">Transferase</keyword>
<protein>
    <submittedName>
        <fullName evidence="2">CaiB/BaiF CoA transferase family protein</fullName>
    </submittedName>
</protein>
<keyword evidence="3" id="KW-1185">Reference proteome</keyword>
<evidence type="ECO:0000256" key="1">
    <source>
        <dbReference type="ARBA" id="ARBA00022679"/>
    </source>
</evidence>
<organism evidence="2 3">
    <name type="scientific">Rhizobium puerariae</name>
    <dbReference type="NCBI Taxonomy" id="1585791"/>
    <lineage>
        <taxon>Bacteria</taxon>
        <taxon>Pseudomonadati</taxon>
        <taxon>Pseudomonadota</taxon>
        <taxon>Alphaproteobacteria</taxon>
        <taxon>Hyphomicrobiales</taxon>
        <taxon>Rhizobiaceae</taxon>
        <taxon>Rhizobium/Agrobacterium group</taxon>
        <taxon>Rhizobium</taxon>
    </lineage>
</organism>
<dbReference type="Gene3D" id="3.40.50.10540">
    <property type="entry name" value="Crotonobetainyl-coa:carnitine coa-transferase, domain 1"/>
    <property type="match status" value="1"/>
</dbReference>
<evidence type="ECO:0000313" key="3">
    <source>
        <dbReference type="Proteomes" id="UP001589692"/>
    </source>
</evidence>
<dbReference type="InterPro" id="IPR023606">
    <property type="entry name" value="CoA-Trfase_III_dom_1_sf"/>
</dbReference>
<dbReference type="InterPro" id="IPR050483">
    <property type="entry name" value="CoA-transferase_III_domain"/>
</dbReference>
<dbReference type="PANTHER" id="PTHR48207:SF3">
    <property type="entry name" value="SUCCINATE--HYDROXYMETHYLGLUTARATE COA-TRANSFERASE"/>
    <property type="match status" value="1"/>
</dbReference>
<dbReference type="GO" id="GO:0016740">
    <property type="term" value="F:transferase activity"/>
    <property type="evidence" value="ECO:0007669"/>
    <property type="project" value="UniProtKB-KW"/>
</dbReference>
<dbReference type="PANTHER" id="PTHR48207">
    <property type="entry name" value="SUCCINATE--HYDROXYMETHYLGLUTARATE COA-TRANSFERASE"/>
    <property type="match status" value="1"/>
</dbReference>